<proteinExistence type="predicted"/>
<sequence length="199" mass="22667">MAIIKSAWELALEKTEKLQVDPVKIKRDLKVKEGRQLAGTFLSDIDATKEGTKKQYDAVAAEEKEAFKEGMALTMLSNLALPRNTAFKENFAKVLDLGMILGEGNEQLEQLLGQLEGFFSQYLENQEDLVERMKQQFAPALQQKEAQLRKQYGPNFTLRPEQDPEFMKLLDKQLSQLDDQYTNILTQAKAQIKDLLGIQ</sequence>
<dbReference type="EMBL" id="VSSQ01007136">
    <property type="protein sequence ID" value="MPM34963.1"/>
    <property type="molecule type" value="Genomic_DNA"/>
</dbReference>
<evidence type="ECO:0000313" key="1">
    <source>
        <dbReference type="EMBL" id="MPM34963.1"/>
    </source>
</evidence>
<gene>
    <name evidence="1" type="ORF">SDC9_81553</name>
</gene>
<protein>
    <submittedName>
        <fullName evidence="1">Uncharacterized protein</fullName>
    </submittedName>
</protein>
<dbReference type="Pfam" id="PF20362">
    <property type="entry name" value="DUF6657"/>
    <property type="match status" value="1"/>
</dbReference>
<accession>A0A644Z8B9</accession>
<comment type="caution">
    <text evidence="1">The sequence shown here is derived from an EMBL/GenBank/DDBJ whole genome shotgun (WGS) entry which is preliminary data.</text>
</comment>
<reference evidence="1" key="1">
    <citation type="submission" date="2019-08" db="EMBL/GenBank/DDBJ databases">
        <authorList>
            <person name="Kucharzyk K."/>
            <person name="Murdoch R.W."/>
            <person name="Higgins S."/>
            <person name="Loffler F."/>
        </authorList>
    </citation>
    <scope>NUCLEOTIDE SEQUENCE</scope>
</reference>
<dbReference type="InterPro" id="IPR046598">
    <property type="entry name" value="DUF6657"/>
</dbReference>
<dbReference type="AlphaFoldDB" id="A0A644Z8B9"/>
<name>A0A644Z8B9_9ZZZZ</name>
<organism evidence="1">
    <name type="scientific">bioreactor metagenome</name>
    <dbReference type="NCBI Taxonomy" id="1076179"/>
    <lineage>
        <taxon>unclassified sequences</taxon>
        <taxon>metagenomes</taxon>
        <taxon>ecological metagenomes</taxon>
    </lineage>
</organism>